<dbReference type="PANTHER" id="PTHR13318">
    <property type="entry name" value="PARTNER OF PAIRED, ISOFORM B-RELATED"/>
    <property type="match status" value="1"/>
</dbReference>
<dbReference type="GO" id="GO:0031146">
    <property type="term" value="P:SCF-dependent proteasomal ubiquitin-dependent protein catabolic process"/>
    <property type="evidence" value="ECO:0007669"/>
    <property type="project" value="TreeGrafter"/>
</dbReference>
<sequence>MTTADSRQFEFPPELLFAICAHIYSACLQPTEPSLDPPIHQDYGIPTALPSSLPAGSWPEPLVRRTLANLCLVNRAWYEAAKPWLWTKIEVRLPRSWLSLVEEIAWEYDEETVDVVMGDTIKAAAKAAAQATSAAPNDEELRLEERILETFSGPDLSISPELLSPVVSRDPSPRRLRPKSKSPARWKLMRSISDAIQNVLEQRDPGVYVPIPHDPRPGRFIRHLDFNHFRTIGMRRSIEEGVNSRFVTGDRVQAVLKEMPNLTAFGATEYMDGALTLPVLNELFLRGAPSRGRGRPPRGRGLVCDAHDGEDEDRERRRECRDLEAVDLTGCVSAVFVNALTEFVHTHLLPHDAAETSVVDSDDPGGRRSSGVRFVEEPLIFPGLQRLGLRGVKSIMPRILAPFLSAFPSLTHLDLSGTRVTPDILYALGQSPTVRLLSLALARCIRLTSASIKSLLVDSPVTSQLKELNLYGDMTFTSPLLESDLREILTLAPCFQSGNLVYLDISSAPLTRDLLNICRPQPKLRSLGLSHIPGIELKAITEFLKTKAQNVEILTLIGTSPELDCGLRPVTANNDGAPRGSPRQSSVALHSHLIRPCCTPPFSFSLTSSSSVPAEPPTRLRVIELSNVLLGGLGAGAGSWKIVKSKGGRGWYVDTASGWVAHLGTGRGSVLRRDLEPGHPLRIEMEKLSSANGNVSSGVGWHARKMEVLHGHGMLGREDGLYGAVSFAYQG</sequence>
<organism evidence="2 3">
    <name type="scientific">Lyophyllum shimeji</name>
    <name type="common">Hon-shimeji</name>
    <name type="synonym">Tricholoma shimeji</name>
    <dbReference type="NCBI Taxonomy" id="47721"/>
    <lineage>
        <taxon>Eukaryota</taxon>
        <taxon>Fungi</taxon>
        <taxon>Dikarya</taxon>
        <taxon>Basidiomycota</taxon>
        <taxon>Agaricomycotina</taxon>
        <taxon>Agaricomycetes</taxon>
        <taxon>Agaricomycetidae</taxon>
        <taxon>Agaricales</taxon>
        <taxon>Tricholomatineae</taxon>
        <taxon>Lyophyllaceae</taxon>
        <taxon>Lyophyllum</taxon>
    </lineage>
</organism>
<dbReference type="AlphaFoldDB" id="A0A9P3UP02"/>
<keyword evidence="3" id="KW-1185">Reference proteome</keyword>
<feature type="region of interest" description="Disordered" evidence="1">
    <location>
        <begin position="288"/>
        <end position="315"/>
    </location>
</feature>
<reference evidence="2" key="1">
    <citation type="submission" date="2022-07" db="EMBL/GenBank/DDBJ databases">
        <title>The genome of Lyophyllum shimeji provides insight into the initial evolution of ectomycorrhizal fungal genome.</title>
        <authorList>
            <person name="Kobayashi Y."/>
            <person name="Shibata T."/>
            <person name="Hirakawa H."/>
            <person name="Shigenobu S."/>
            <person name="Nishiyama T."/>
            <person name="Yamada A."/>
            <person name="Hasebe M."/>
            <person name="Kawaguchi M."/>
        </authorList>
    </citation>
    <scope>NUCLEOTIDE SEQUENCE</scope>
    <source>
        <strain evidence="2">AT787</strain>
    </source>
</reference>
<dbReference type="SUPFAM" id="SSF52047">
    <property type="entry name" value="RNI-like"/>
    <property type="match status" value="1"/>
</dbReference>
<name>A0A9P3UP02_LYOSH</name>
<evidence type="ECO:0008006" key="4">
    <source>
        <dbReference type="Google" id="ProtNLM"/>
    </source>
</evidence>
<dbReference type="EMBL" id="BRPK01000008">
    <property type="protein sequence ID" value="GLB40193.1"/>
    <property type="molecule type" value="Genomic_DNA"/>
</dbReference>
<comment type="caution">
    <text evidence="2">The sequence shown here is derived from an EMBL/GenBank/DDBJ whole genome shotgun (WGS) entry which is preliminary data.</text>
</comment>
<dbReference type="PANTHER" id="PTHR13318:SF190">
    <property type="entry name" value="PARTNER OF PAIRED, ISOFORM B"/>
    <property type="match status" value="1"/>
</dbReference>
<dbReference type="GO" id="GO:0019005">
    <property type="term" value="C:SCF ubiquitin ligase complex"/>
    <property type="evidence" value="ECO:0007669"/>
    <property type="project" value="TreeGrafter"/>
</dbReference>
<evidence type="ECO:0000313" key="2">
    <source>
        <dbReference type="EMBL" id="GLB40193.1"/>
    </source>
</evidence>
<gene>
    <name evidence="2" type="ORF">LshimejAT787_0800640</name>
</gene>
<dbReference type="Proteomes" id="UP001063166">
    <property type="component" value="Unassembled WGS sequence"/>
</dbReference>
<protein>
    <recommendedName>
        <fullName evidence="4">F-box domain-containing protein</fullName>
    </recommendedName>
</protein>
<evidence type="ECO:0000256" key="1">
    <source>
        <dbReference type="SAM" id="MobiDB-lite"/>
    </source>
</evidence>
<evidence type="ECO:0000313" key="3">
    <source>
        <dbReference type="Proteomes" id="UP001063166"/>
    </source>
</evidence>
<proteinExistence type="predicted"/>
<dbReference type="Gene3D" id="3.80.10.10">
    <property type="entry name" value="Ribonuclease Inhibitor"/>
    <property type="match status" value="1"/>
</dbReference>
<dbReference type="OrthoDB" id="9994419at2759"/>
<dbReference type="InterPro" id="IPR032675">
    <property type="entry name" value="LRR_dom_sf"/>
</dbReference>
<accession>A0A9P3UP02</accession>
<feature type="region of interest" description="Disordered" evidence="1">
    <location>
        <begin position="162"/>
        <end position="181"/>
    </location>
</feature>